<organism evidence="2 3">
    <name type="scientific">Plasmodiophora brassicae</name>
    <name type="common">Clubroot disease agent</name>
    <dbReference type="NCBI Taxonomy" id="37360"/>
    <lineage>
        <taxon>Eukaryota</taxon>
        <taxon>Sar</taxon>
        <taxon>Rhizaria</taxon>
        <taxon>Endomyxa</taxon>
        <taxon>Phytomyxea</taxon>
        <taxon>Plasmodiophorida</taxon>
        <taxon>Plasmodiophoridae</taxon>
        <taxon>Plasmodiophora</taxon>
    </lineage>
</organism>
<evidence type="ECO:0000313" key="2">
    <source>
        <dbReference type="EMBL" id="CEO99407.1"/>
    </source>
</evidence>
<feature type="region of interest" description="Disordered" evidence="1">
    <location>
        <begin position="48"/>
        <end position="90"/>
    </location>
</feature>
<evidence type="ECO:0000313" key="3">
    <source>
        <dbReference type="Proteomes" id="UP000039324"/>
    </source>
</evidence>
<reference evidence="2 3" key="1">
    <citation type="submission" date="2015-02" db="EMBL/GenBank/DDBJ databases">
        <authorList>
            <person name="Chooi Y.-H."/>
        </authorList>
    </citation>
    <scope>NUCLEOTIDE SEQUENCE [LARGE SCALE GENOMIC DNA]</scope>
    <source>
        <strain evidence="2">E3</strain>
    </source>
</reference>
<proteinExistence type="predicted"/>
<dbReference type="Proteomes" id="UP000039324">
    <property type="component" value="Unassembled WGS sequence"/>
</dbReference>
<name>A0A0G4IVY7_PLABS</name>
<protein>
    <submittedName>
        <fullName evidence="2">Uncharacterized protein</fullName>
    </submittedName>
</protein>
<gene>
    <name evidence="2" type="ORF">PBRA_001313</name>
</gene>
<keyword evidence="3" id="KW-1185">Reference proteome</keyword>
<dbReference type="AlphaFoldDB" id="A0A0G4IVY7"/>
<evidence type="ECO:0000256" key="1">
    <source>
        <dbReference type="SAM" id="MobiDB-lite"/>
    </source>
</evidence>
<dbReference type="EMBL" id="CDSF01000090">
    <property type="protein sequence ID" value="CEO99407.1"/>
    <property type="molecule type" value="Genomic_DNA"/>
</dbReference>
<sequence>MCHTYLLPGLHKVQGVISTVVVRCLPGSPRTKEEAALVDNGSALIETSAPSQCEALPPPPLPARARLEGEPEEDQCPPGSPTESKAELPDDTLSLSGLLRGIDKRLLTELEVGYSAVVVAIRSRLPDMSCQSPWTKASALAYGPFAWVAQGNYLATSCIDSVVGYGQRAYKLITDGIGGFRARTVNFLS</sequence>
<accession>A0A0G4IVY7</accession>